<organism evidence="1">
    <name type="scientific">Anguilla anguilla</name>
    <name type="common">European freshwater eel</name>
    <name type="synonym">Muraena anguilla</name>
    <dbReference type="NCBI Taxonomy" id="7936"/>
    <lineage>
        <taxon>Eukaryota</taxon>
        <taxon>Metazoa</taxon>
        <taxon>Chordata</taxon>
        <taxon>Craniata</taxon>
        <taxon>Vertebrata</taxon>
        <taxon>Euteleostomi</taxon>
        <taxon>Actinopterygii</taxon>
        <taxon>Neopterygii</taxon>
        <taxon>Teleostei</taxon>
        <taxon>Anguilliformes</taxon>
        <taxon>Anguillidae</taxon>
        <taxon>Anguilla</taxon>
    </lineage>
</organism>
<evidence type="ECO:0000313" key="1">
    <source>
        <dbReference type="EMBL" id="JAH82023.1"/>
    </source>
</evidence>
<reference evidence="1" key="2">
    <citation type="journal article" date="2015" name="Fish Shellfish Immunol.">
        <title>Early steps in the European eel (Anguilla anguilla)-Vibrio vulnificus interaction in the gills: Role of the RtxA13 toxin.</title>
        <authorList>
            <person name="Callol A."/>
            <person name="Pajuelo D."/>
            <person name="Ebbesson L."/>
            <person name="Teles M."/>
            <person name="MacKenzie S."/>
            <person name="Amaro C."/>
        </authorList>
    </citation>
    <scope>NUCLEOTIDE SEQUENCE</scope>
</reference>
<dbReference type="EMBL" id="GBXM01026554">
    <property type="protein sequence ID" value="JAH82023.1"/>
    <property type="molecule type" value="Transcribed_RNA"/>
</dbReference>
<accession>A0A0E9VXN7</accession>
<reference evidence="1" key="1">
    <citation type="submission" date="2014-11" db="EMBL/GenBank/DDBJ databases">
        <authorList>
            <person name="Amaro Gonzalez C."/>
        </authorList>
    </citation>
    <scope>NUCLEOTIDE SEQUENCE</scope>
</reference>
<proteinExistence type="predicted"/>
<dbReference type="AlphaFoldDB" id="A0A0E9VXN7"/>
<protein>
    <submittedName>
        <fullName evidence="1">Uncharacterized protein</fullName>
    </submittedName>
</protein>
<sequence length="51" mass="5847">MLDYTVKCPLLIKLSMNSRWSSFTFQSGTKCCVRWVGCKHALGLEHQHSAF</sequence>
<name>A0A0E9VXN7_ANGAN</name>